<dbReference type="PANTHER" id="PTHR44942">
    <property type="entry name" value="METHYLTRANSF_11 DOMAIN-CONTAINING PROTEIN"/>
    <property type="match status" value="1"/>
</dbReference>
<dbReference type="OMA" id="WDEELLY"/>
<dbReference type="Gramene" id="PNW84730">
    <property type="protein sequence ID" value="PNW84730"/>
    <property type="gene ID" value="CHLRE_03g156400v5"/>
</dbReference>
<evidence type="ECO:0000313" key="7">
    <source>
        <dbReference type="EMBL" id="PNW84730.1"/>
    </source>
</evidence>
<dbReference type="EMBL" id="CM008964">
    <property type="protein sequence ID" value="PNW84730.1"/>
    <property type="molecule type" value="Genomic_DNA"/>
</dbReference>
<evidence type="ECO:0000256" key="2">
    <source>
        <dbReference type="ARBA" id="ARBA00022603"/>
    </source>
</evidence>
<organism evidence="7 8">
    <name type="scientific">Chlamydomonas reinhardtii</name>
    <name type="common">Chlamydomonas smithii</name>
    <dbReference type="NCBI Taxonomy" id="3055"/>
    <lineage>
        <taxon>Eukaryota</taxon>
        <taxon>Viridiplantae</taxon>
        <taxon>Chlorophyta</taxon>
        <taxon>core chlorophytes</taxon>
        <taxon>Chlorophyceae</taxon>
        <taxon>CS clade</taxon>
        <taxon>Chlamydomonadales</taxon>
        <taxon>Chlamydomonadaceae</taxon>
        <taxon>Chlamydomonas</taxon>
    </lineage>
</organism>
<reference evidence="7 8" key="1">
    <citation type="journal article" date="2007" name="Science">
        <title>The Chlamydomonas genome reveals the evolution of key animal and plant functions.</title>
        <authorList>
            <person name="Merchant S.S."/>
            <person name="Prochnik S.E."/>
            <person name="Vallon O."/>
            <person name="Harris E.H."/>
            <person name="Karpowicz S.J."/>
            <person name="Witman G.B."/>
            <person name="Terry A."/>
            <person name="Salamov A."/>
            <person name="Fritz-Laylin L.K."/>
            <person name="Marechal-Drouard L."/>
            <person name="Marshall W.F."/>
            <person name="Qu L.H."/>
            <person name="Nelson D.R."/>
            <person name="Sanderfoot A.A."/>
            <person name="Spalding M.H."/>
            <person name="Kapitonov V.V."/>
            <person name="Ren Q."/>
            <person name="Ferris P."/>
            <person name="Lindquist E."/>
            <person name="Shapiro H."/>
            <person name="Lucas S.M."/>
            <person name="Grimwood J."/>
            <person name="Schmutz J."/>
            <person name="Cardol P."/>
            <person name="Cerutti H."/>
            <person name="Chanfreau G."/>
            <person name="Chen C.L."/>
            <person name="Cognat V."/>
            <person name="Croft M.T."/>
            <person name="Dent R."/>
            <person name="Dutcher S."/>
            <person name="Fernandez E."/>
            <person name="Fukuzawa H."/>
            <person name="Gonzalez-Ballester D."/>
            <person name="Gonzalez-Halphen D."/>
            <person name="Hallmann A."/>
            <person name="Hanikenne M."/>
            <person name="Hippler M."/>
            <person name="Inwood W."/>
            <person name="Jabbari K."/>
            <person name="Kalanon M."/>
            <person name="Kuras R."/>
            <person name="Lefebvre P.A."/>
            <person name="Lemaire S.D."/>
            <person name="Lobanov A.V."/>
            <person name="Lohr M."/>
            <person name="Manuell A."/>
            <person name="Meier I."/>
            <person name="Mets L."/>
            <person name="Mittag M."/>
            <person name="Mittelmeier T."/>
            <person name="Moroney J.V."/>
            <person name="Moseley J."/>
            <person name="Napoli C."/>
            <person name="Nedelcu A.M."/>
            <person name="Niyogi K."/>
            <person name="Novoselov S.V."/>
            <person name="Paulsen I.T."/>
            <person name="Pazour G."/>
            <person name="Purton S."/>
            <person name="Ral J.P."/>
            <person name="Riano-Pachon D.M."/>
            <person name="Riekhof W."/>
            <person name="Rymarquis L."/>
            <person name="Schroda M."/>
            <person name="Stern D."/>
            <person name="Umen J."/>
            <person name="Willows R."/>
            <person name="Wilson N."/>
            <person name="Zimmer S.L."/>
            <person name="Allmer J."/>
            <person name="Balk J."/>
            <person name="Bisova K."/>
            <person name="Chen C.J."/>
            <person name="Elias M."/>
            <person name="Gendler K."/>
            <person name="Hauser C."/>
            <person name="Lamb M.R."/>
            <person name="Ledford H."/>
            <person name="Long J.C."/>
            <person name="Minagawa J."/>
            <person name="Page M.D."/>
            <person name="Pan J."/>
            <person name="Pootakham W."/>
            <person name="Roje S."/>
            <person name="Rose A."/>
            <person name="Stahlberg E."/>
            <person name="Terauchi A.M."/>
            <person name="Yang P."/>
            <person name="Ball S."/>
            <person name="Bowler C."/>
            <person name="Dieckmann C.L."/>
            <person name="Gladyshev V.N."/>
            <person name="Green P."/>
            <person name="Jorgensen R."/>
            <person name="Mayfield S."/>
            <person name="Mueller-Roeber B."/>
            <person name="Rajamani S."/>
            <person name="Sayre R.T."/>
            <person name="Brokstein P."/>
            <person name="Dubchak I."/>
            <person name="Goodstein D."/>
            <person name="Hornick L."/>
            <person name="Huang Y.W."/>
            <person name="Jhaveri J."/>
            <person name="Luo Y."/>
            <person name="Martinez D."/>
            <person name="Ngau W.C."/>
            <person name="Otillar B."/>
            <person name="Poliakov A."/>
            <person name="Porter A."/>
            <person name="Szajkowski L."/>
            <person name="Werner G."/>
            <person name="Zhou K."/>
            <person name="Grigoriev I.V."/>
            <person name="Rokhsar D.S."/>
            <person name="Grossman A.R."/>
        </authorList>
    </citation>
    <scope>NUCLEOTIDE SEQUENCE [LARGE SCALE GENOMIC DNA]</scope>
    <source>
        <strain evidence="8">CC-503</strain>
    </source>
</reference>
<evidence type="ECO:0000313" key="8">
    <source>
        <dbReference type="Proteomes" id="UP000006906"/>
    </source>
</evidence>
<feature type="region of interest" description="Disordered" evidence="4">
    <location>
        <begin position="340"/>
        <end position="361"/>
    </location>
</feature>
<evidence type="ECO:0000259" key="6">
    <source>
        <dbReference type="Pfam" id="PF08241"/>
    </source>
</evidence>
<feature type="chain" id="PRO_5014355578" description="Methyltransferase type 11 domain-containing protein" evidence="5">
    <location>
        <begin position="21"/>
        <end position="383"/>
    </location>
</feature>
<protein>
    <recommendedName>
        <fullName evidence="6">Methyltransferase type 11 domain-containing protein</fullName>
    </recommendedName>
</protein>
<keyword evidence="8" id="KW-1185">Reference proteome</keyword>
<proteinExistence type="inferred from homology"/>
<comment type="similarity">
    <text evidence="1">Belongs to the methyltransferase superfamily.</text>
</comment>
<dbReference type="GO" id="GO:0032259">
    <property type="term" value="P:methylation"/>
    <property type="evidence" value="ECO:0007669"/>
    <property type="project" value="UniProtKB-KW"/>
</dbReference>
<evidence type="ECO:0000256" key="5">
    <source>
        <dbReference type="SAM" id="SignalP"/>
    </source>
</evidence>
<dbReference type="SUPFAM" id="SSF53335">
    <property type="entry name" value="S-adenosyl-L-methionine-dependent methyltransferases"/>
    <property type="match status" value="1"/>
</dbReference>
<dbReference type="Proteomes" id="UP000006906">
    <property type="component" value="Chromosome 3"/>
</dbReference>
<dbReference type="OrthoDB" id="10027013at2759"/>
<feature type="region of interest" description="Disordered" evidence="4">
    <location>
        <begin position="54"/>
        <end position="86"/>
    </location>
</feature>
<dbReference type="STRING" id="3055.A0A2K3DW21"/>
<dbReference type="AlphaFoldDB" id="A0A2K3DW21"/>
<name>A0A2K3DW21_CHLRE</name>
<feature type="compositionally biased region" description="Gly residues" evidence="4">
    <location>
        <begin position="342"/>
        <end position="358"/>
    </location>
</feature>
<dbReference type="Pfam" id="PF08241">
    <property type="entry name" value="Methyltransf_11"/>
    <property type="match status" value="1"/>
</dbReference>
<dbReference type="InParanoid" id="A0A2K3DW21"/>
<feature type="compositionally biased region" description="Low complexity" evidence="4">
    <location>
        <begin position="54"/>
        <end position="78"/>
    </location>
</feature>
<dbReference type="PANTHER" id="PTHR44942:SF4">
    <property type="entry name" value="METHYLTRANSFERASE TYPE 11 DOMAIN-CONTAINING PROTEIN"/>
    <property type="match status" value="1"/>
</dbReference>
<dbReference type="GeneID" id="66052738"/>
<evidence type="ECO:0000256" key="4">
    <source>
        <dbReference type="SAM" id="MobiDB-lite"/>
    </source>
</evidence>
<sequence>MPLCLAIAARFFGGLSGVRAVPSKSQALARHLFTGVARAHASCTASTGRAYAMPTSASAPTSAPSTAAASASSAAADPPADHSQADPRTLFLDADQTSRYAAHRPHYPPQLYDLLYTHAFPGRHPTPGPPFPDLAVADVATGSGQALGPMPEHFGRCVALDVSPAQLQELPAPLRARVAVQLGDAHATGLAAGSLDLVTVGQALHWFRFDEFYRECRRILKPTGALAAFTYGFGRLCGFPGAQALYGQLHSGTLGPYWAEGRKIVEAEYVGIEPGPEHFGQVVRLRAAMPSDISLDELAGYISSWSAYRAYLRANPGQPDPLQAFRAQCEAGLRQQAEAGAAGAGAGGGEGQGQGAGQGAAVPQLRLERDAVLLLALRPVPLE</sequence>
<evidence type="ECO:0000256" key="1">
    <source>
        <dbReference type="ARBA" id="ARBA00008361"/>
    </source>
</evidence>
<feature type="domain" description="Methyltransferase type 11" evidence="6">
    <location>
        <begin position="138"/>
        <end position="227"/>
    </location>
</feature>
<keyword evidence="2" id="KW-0489">Methyltransferase</keyword>
<gene>
    <name evidence="7" type="ORF">CHLRE_03g156400v5</name>
</gene>
<dbReference type="InterPro" id="IPR029063">
    <property type="entry name" value="SAM-dependent_MTases_sf"/>
</dbReference>
<dbReference type="FunCoup" id="A0A2K3DW21">
    <property type="interactions" value="310"/>
</dbReference>
<dbReference type="KEGG" id="cre:CHLRE_03g156400v5"/>
<dbReference type="InterPro" id="IPR051052">
    <property type="entry name" value="Diverse_substrate_MTase"/>
</dbReference>
<accession>A0A2K3DW21</accession>
<keyword evidence="3" id="KW-0808">Transferase</keyword>
<dbReference type="GO" id="GO:0008757">
    <property type="term" value="F:S-adenosylmethionine-dependent methyltransferase activity"/>
    <property type="evidence" value="ECO:0007669"/>
    <property type="project" value="InterPro"/>
</dbReference>
<dbReference type="InterPro" id="IPR013216">
    <property type="entry name" value="Methyltransf_11"/>
</dbReference>
<dbReference type="CDD" id="cd02440">
    <property type="entry name" value="AdoMet_MTases"/>
    <property type="match status" value="1"/>
</dbReference>
<keyword evidence="5" id="KW-0732">Signal</keyword>
<evidence type="ECO:0000256" key="3">
    <source>
        <dbReference type="ARBA" id="ARBA00022679"/>
    </source>
</evidence>
<dbReference type="RefSeq" id="XP_042925734.1">
    <property type="nucleotide sequence ID" value="XM_043060605.1"/>
</dbReference>
<dbReference type="Gene3D" id="3.40.50.150">
    <property type="entry name" value="Vaccinia Virus protein VP39"/>
    <property type="match status" value="1"/>
</dbReference>
<feature type="signal peptide" evidence="5">
    <location>
        <begin position="1"/>
        <end position="20"/>
    </location>
</feature>